<comment type="caution">
    <text evidence="2">The sequence shown here is derived from an EMBL/GenBank/DDBJ whole genome shotgun (WGS) entry which is preliminary data.</text>
</comment>
<feature type="compositionally biased region" description="Basic and acidic residues" evidence="1">
    <location>
        <begin position="9"/>
        <end position="21"/>
    </location>
</feature>
<keyword evidence="3" id="KW-1185">Reference proteome</keyword>
<name>A0ABQ9U8X5_SAGOE</name>
<dbReference type="Proteomes" id="UP001266305">
    <property type="component" value="Unassembled WGS sequence"/>
</dbReference>
<organism evidence="2 3">
    <name type="scientific">Saguinus oedipus</name>
    <name type="common">Cotton-top tamarin</name>
    <name type="synonym">Oedipomidas oedipus</name>
    <dbReference type="NCBI Taxonomy" id="9490"/>
    <lineage>
        <taxon>Eukaryota</taxon>
        <taxon>Metazoa</taxon>
        <taxon>Chordata</taxon>
        <taxon>Craniata</taxon>
        <taxon>Vertebrata</taxon>
        <taxon>Euteleostomi</taxon>
        <taxon>Mammalia</taxon>
        <taxon>Eutheria</taxon>
        <taxon>Euarchontoglires</taxon>
        <taxon>Primates</taxon>
        <taxon>Haplorrhini</taxon>
        <taxon>Platyrrhini</taxon>
        <taxon>Cebidae</taxon>
        <taxon>Callitrichinae</taxon>
        <taxon>Saguinus</taxon>
    </lineage>
</organism>
<protein>
    <submittedName>
        <fullName evidence="2">Uncharacterized protein</fullName>
    </submittedName>
</protein>
<evidence type="ECO:0000313" key="2">
    <source>
        <dbReference type="EMBL" id="KAK2093500.1"/>
    </source>
</evidence>
<dbReference type="EMBL" id="JASSZA010000014">
    <property type="protein sequence ID" value="KAK2093500.1"/>
    <property type="molecule type" value="Genomic_DNA"/>
</dbReference>
<proteinExistence type="predicted"/>
<evidence type="ECO:0000313" key="3">
    <source>
        <dbReference type="Proteomes" id="UP001266305"/>
    </source>
</evidence>
<gene>
    <name evidence="2" type="ORF">P7K49_027238</name>
</gene>
<evidence type="ECO:0000256" key="1">
    <source>
        <dbReference type="SAM" id="MobiDB-lite"/>
    </source>
</evidence>
<accession>A0ABQ9U8X5</accession>
<reference evidence="2 3" key="1">
    <citation type="submission" date="2023-05" db="EMBL/GenBank/DDBJ databases">
        <title>B98-5 Cell Line De Novo Hybrid Assembly: An Optical Mapping Approach.</title>
        <authorList>
            <person name="Kananen K."/>
            <person name="Auerbach J.A."/>
            <person name="Kautto E."/>
            <person name="Blachly J.S."/>
        </authorList>
    </citation>
    <scope>NUCLEOTIDE SEQUENCE [LARGE SCALE GENOMIC DNA]</scope>
    <source>
        <strain evidence="2">B95-8</strain>
        <tissue evidence="2">Cell line</tissue>
    </source>
</reference>
<sequence length="137" mass="15515">MGLRPSRRVSAEHPPARELTDPLRYGPHTKGPCLGLQVQESLLLCTAEEEGTTAESSSSAKMLTRCPKPQWWSLCDELWEQASQDPESSERKSRNPSMREIWKHLELAFHRNRPGGESISEAFWGDFNPETDVLACH</sequence>
<feature type="region of interest" description="Disordered" evidence="1">
    <location>
        <begin position="1"/>
        <end position="31"/>
    </location>
</feature>